<feature type="transmembrane region" description="Helical" evidence="5">
    <location>
        <begin position="98"/>
        <end position="121"/>
    </location>
</feature>
<feature type="transmembrane region" description="Helical" evidence="5">
    <location>
        <begin position="219"/>
        <end position="244"/>
    </location>
</feature>
<feature type="transmembrane region" description="Helical" evidence="5">
    <location>
        <begin position="133"/>
        <end position="155"/>
    </location>
</feature>
<evidence type="ECO:0000256" key="4">
    <source>
        <dbReference type="ARBA" id="ARBA00023136"/>
    </source>
</evidence>
<dbReference type="InterPro" id="IPR002657">
    <property type="entry name" value="BilAc:Na_symport/Acr3"/>
</dbReference>
<dbReference type="PANTHER" id="PTHR10361:SF28">
    <property type="entry name" value="P3 PROTEIN-RELATED"/>
    <property type="match status" value="1"/>
</dbReference>
<comment type="caution">
    <text evidence="6">The sequence shown here is derived from an EMBL/GenBank/DDBJ whole genome shotgun (WGS) entry which is preliminary data.</text>
</comment>
<name>A0A4R1Q3R8_9FIRM</name>
<feature type="transmembrane region" description="Helical" evidence="5">
    <location>
        <begin position="39"/>
        <end position="58"/>
    </location>
</feature>
<feature type="transmembrane region" description="Helical" evidence="5">
    <location>
        <begin position="7"/>
        <end position="27"/>
    </location>
</feature>
<dbReference type="AlphaFoldDB" id="A0A4R1Q3R8"/>
<keyword evidence="3 5" id="KW-1133">Transmembrane helix</keyword>
<evidence type="ECO:0000256" key="3">
    <source>
        <dbReference type="ARBA" id="ARBA00022989"/>
    </source>
</evidence>
<keyword evidence="2 5" id="KW-0812">Transmembrane</keyword>
<dbReference type="OrthoDB" id="9806785at2"/>
<sequence>MVKLVKLAGVITSTVSVWVMLGAGIAFFQPAVIKPLGKYIPYLLGLIMLGMGLTMTTADFKMVLTRPRDVCYGVLLRYLIMPGVAWAVTKVLALDPAIAAGVLLVGCCPSGTASNVMTFIAKGDTALSITVSSVNTLLSPLLTPLLFLFITGAVIPVDAAALLLDIMKIVVVPIIAGMIIRYWANEWVEKLQPVIPAVSVLAIVITVSAVVALNAAKLAGVAVLALVAVALHNVLGLLLGYWSSLSLGMSESQARAISYEIGMENSGLAVALALVHLDPLAAVPGAIFSVWHNFSGSLLASYWVRKSRRKVALAA</sequence>
<evidence type="ECO:0000256" key="5">
    <source>
        <dbReference type="SAM" id="Phobius"/>
    </source>
</evidence>
<evidence type="ECO:0000256" key="2">
    <source>
        <dbReference type="ARBA" id="ARBA00022692"/>
    </source>
</evidence>
<dbReference type="InterPro" id="IPR004710">
    <property type="entry name" value="Bilac:Na_transpt"/>
</dbReference>
<dbReference type="RefSeq" id="WP_132075877.1">
    <property type="nucleotide sequence ID" value="NZ_SLUI01000002.1"/>
</dbReference>
<dbReference type="PANTHER" id="PTHR10361">
    <property type="entry name" value="SODIUM-BILE ACID COTRANSPORTER"/>
    <property type="match status" value="1"/>
</dbReference>
<feature type="transmembrane region" description="Helical" evidence="5">
    <location>
        <begin position="161"/>
        <end position="182"/>
    </location>
</feature>
<feature type="transmembrane region" description="Helical" evidence="5">
    <location>
        <begin position="70"/>
        <end position="92"/>
    </location>
</feature>
<reference evidence="6 7" key="1">
    <citation type="submission" date="2019-03" db="EMBL/GenBank/DDBJ databases">
        <title>Genomic Encyclopedia of Type Strains, Phase IV (KMG-IV): sequencing the most valuable type-strain genomes for metagenomic binning, comparative biology and taxonomic classification.</title>
        <authorList>
            <person name="Goeker M."/>
        </authorList>
    </citation>
    <scope>NUCLEOTIDE SEQUENCE [LARGE SCALE GENOMIC DNA]</scope>
    <source>
        <strain evidence="6 7">DSM 15969</strain>
    </source>
</reference>
<feature type="transmembrane region" description="Helical" evidence="5">
    <location>
        <begin position="194"/>
        <end position="213"/>
    </location>
</feature>
<organism evidence="6 7">
    <name type="scientific">Anaerospora hongkongensis</name>
    <dbReference type="NCBI Taxonomy" id="244830"/>
    <lineage>
        <taxon>Bacteria</taxon>
        <taxon>Bacillati</taxon>
        <taxon>Bacillota</taxon>
        <taxon>Negativicutes</taxon>
        <taxon>Selenomonadales</taxon>
        <taxon>Sporomusaceae</taxon>
        <taxon>Anaerospora</taxon>
    </lineage>
</organism>
<dbReference type="Gene3D" id="1.20.1530.20">
    <property type="match status" value="1"/>
</dbReference>
<feature type="transmembrane region" description="Helical" evidence="5">
    <location>
        <begin position="281"/>
        <end position="304"/>
    </location>
</feature>
<protein>
    <submittedName>
        <fullName evidence="6">BASS family bile acid:Na+ symporter</fullName>
    </submittedName>
</protein>
<accession>A0A4R1Q3R8</accession>
<dbReference type="GO" id="GO:0016020">
    <property type="term" value="C:membrane"/>
    <property type="evidence" value="ECO:0007669"/>
    <property type="project" value="UniProtKB-SubCell"/>
</dbReference>
<dbReference type="Pfam" id="PF01758">
    <property type="entry name" value="SBF"/>
    <property type="match status" value="1"/>
</dbReference>
<evidence type="ECO:0000313" key="6">
    <source>
        <dbReference type="EMBL" id="TCL39403.1"/>
    </source>
</evidence>
<dbReference type="InterPro" id="IPR038770">
    <property type="entry name" value="Na+/solute_symporter_sf"/>
</dbReference>
<evidence type="ECO:0000256" key="1">
    <source>
        <dbReference type="ARBA" id="ARBA00004141"/>
    </source>
</evidence>
<proteinExistence type="predicted"/>
<gene>
    <name evidence="6" type="ORF">EV210_102319</name>
</gene>
<keyword evidence="4 5" id="KW-0472">Membrane</keyword>
<dbReference type="EMBL" id="SLUI01000002">
    <property type="protein sequence ID" value="TCL39403.1"/>
    <property type="molecule type" value="Genomic_DNA"/>
</dbReference>
<comment type="subcellular location">
    <subcellularLocation>
        <location evidence="1">Membrane</location>
        <topology evidence="1">Multi-pass membrane protein</topology>
    </subcellularLocation>
</comment>
<dbReference type="Proteomes" id="UP000295063">
    <property type="component" value="Unassembled WGS sequence"/>
</dbReference>
<evidence type="ECO:0000313" key="7">
    <source>
        <dbReference type="Proteomes" id="UP000295063"/>
    </source>
</evidence>
<keyword evidence="7" id="KW-1185">Reference proteome</keyword>